<evidence type="ECO:0000313" key="2">
    <source>
        <dbReference type="EMBL" id="GIJ63455.1"/>
    </source>
</evidence>
<gene>
    <name evidence="2" type="ORF">Vau01_109710</name>
</gene>
<sequence>MSARGRAQVAPGRPGVHFGNVTAGGAVSQAARDINVQYHSAPDYYEHAKRFCSLAIAAFLLAIIGLWPAALPVGYAARIRIRRSGEGGGGLTTAALVISWSMAVVTAIFVGAMSTLTDDLSADAGPAAPAVAHEPAPVVAGEPAREQRIRIIDGPNWPEFLPRSATLGSGSTVVWVNERASRCRLVATNDDLPPGTGTNPLRRGESYRITFTERGMYGFACEGAFASGGTIFVR</sequence>
<keyword evidence="1" id="KW-1133">Transmembrane helix</keyword>
<evidence type="ECO:0000313" key="3">
    <source>
        <dbReference type="Proteomes" id="UP000612585"/>
    </source>
</evidence>
<dbReference type="Gene3D" id="2.60.40.420">
    <property type="entry name" value="Cupredoxins - blue copper proteins"/>
    <property type="match status" value="1"/>
</dbReference>
<dbReference type="SUPFAM" id="SSF49503">
    <property type="entry name" value="Cupredoxins"/>
    <property type="match status" value="1"/>
</dbReference>
<proteinExistence type="predicted"/>
<dbReference type="AlphaFoldDB" id="A0A8J3ZL68"/>
<dbReference type="Proteomes" id="UP000612585">
    <property type="component" value="Unassembled WGS sequence"/>
</dbReference>
<keyword evidence="1" id="KW-0812">Transmembrane</keyword>
<keyword evidence="3" id="KW-1185">Reference proteome</keyword>
<keyword evidence="1" id="KW-0472">Membrane</keyword>
<name>A0A8J3ZL68_9ACTN</name>
<evidence type="ECO:0000256" key="1">
    <source>
        <dbReference type="SAM" id="Phobius"/>
    </source>
</evidence>
<feature type="transmembrane region" description="Helical" evidence="1">
    <location>
        <begin position="54"/>
        <end position="77"/>
    </location>
</feature>
<feature type="transmembrane region" description="Helical" evidence="1">
    <location>
        <begin position="89"/>
        <end position="113"/>
    </location>
</feature>
<accession>A0A8J3ZL68</accession>
<evidence type="ECO:0008006" key="4">
    <source>
        <dbReference type="Google" id="ProtNLM"/>
    </source>
</evidence>
<reference evidence="2" key="1">
    <citation type="submission" date="2021-01" db="EMBL/GenBank/DDBJ databases">
        <title>Whole genome shotgun sequence of Virgisporangium aurantiacum NBRC 16421.</title>
        <authorList>
            <person name="Komaki H."/>
            <person name="Tamura T."/>
        </authorList>
    </citation>
    <scope>NUCLEOTIDE SEQUENCE</scope>
    <source>
        <strain evidence="2">NBRC 16421</strain>
    </source>
</reference>
<dbReference type="InterPro" id="IPR008972">
    <property type="entry name" value="Cupredoxin"/>
</dbReference>
<protein>
    <recommendedName>
        <fullName evidence="4">EfeO-type cupredoxin-like domain-containing protein</fullName>
    </recommendedName>
</protein>
<comment type="caution">
    <text evidence="2">The sequence shown here is derived from an EMBL/GenBank/DDBJ whole genome shotgun (WGS) entry which is preliminary data.</text>
</comment>
<dbReference type="RefSeq" id="WP_204010009.1">
    <property type="nucleotide sequence ID" value="NZ_BOPG01000095.1"/>
</dbReference>
<organism evidence="2 3">
    <name type="scientific">Virgisporangium aurantiacum</name>
    <dbReference type="NCBI Taxonomy" id="175570"/>
    <lineage>
        <taxon>Bacteria</taxon>
        <taxon>Bacillati</taxon>
        <taxon>Actinomycetota</taxon>
        <taxon>Actinomycetes</taxon>
        <taxon>Micromonosporales</taxon>
        <taxon>Micromonosporaceae</taxon>
        <taxon>Virgisporangium</taxon>
    </lineage>
</organism>
<dbReference type="EMBL" id="BOPG01000095">
    <property type="protein sequence ID" value="GIJ63455.1"/>
    <property type="molecule type" value="Genomic_DNA"/>
</dbReference>